<dbReference type="PROSITE" id="PS50294">
    <property type="entry name" value="WD_REPEATS_REGION"/>
    <property type="match status" value="1"/>
</dbReference>
<reference evidence="2 3" key="1">
    <citation type="submission" date="2019-05" db="EMBL/GenBank/DDBJ databases">
        <authorList>
            <consortium name="Science for Life Laboratories"/>
        </authorList>
    </citation>
    <scope>NUCLEOTIDE SEQUENCE [LARGE SCALE GENOMIC DNA]</scope>
    <source>
        <strain evidence="2">Soil9</strain>
    </source>
</reference>
<organism evidence="2 3">
    <name type="scientific">Gemmata massiliana</name>
    <dbReference type="NCBI Taxonomy" id="1210884"/>
    <lineage>
        <taxon>Bacteria</taxon>
        <taxon>Pseudomonadati</taxon>
        <taxon>Planctomycetota</taxon>
        <taxon>Planctomycetia</taxon>
        <taxon>Gemmatales</taxon>
        <taxon>Gemmataceae</taxon>
        <taxon>Gemmata</taxon>
    </lineage>
</organism>
<dbReference type="InterPro" id="IPR036322">
    <property type="entry name" value="WD40_repeat_dom_sf"/>
</dbReference>
<dbReference type="InterPro" id="IPR001680">
    <property type="entry name" value="WD40_rpt"/>
</dbReference>
<protein>
    <submittedName>
        <fullName evidence="2">Uncharacterized protein</fullName>
    </submittedName>
</protein>
<dbReference type="KEGG" id="gms:SOIL9_69660"/>
<feature type="repeat" description="WD" evidence="1">
    <location>
        <begin position="92"/>
        <end position="126"/>
    </location>
</feature>
<dbReference type="SUPFAM" id="SSF50978">
    <property type="entry name" value="WD40 repeat-like"/>
    <property type="match status" value="1"/>
</dbReference>
<gene>
    <name evidence="2" type="ORF">SOIL9_69660</name>
</gene>
<name>A0A6P2CP14_9BACT</name>
<dbReference type="PANTHER" id="PTHR19879">
    <property type="entry name" value="TRANSCRIPTION INITIATION FACTOR TFIID"/>
    <property type="match status" value="1"/>
</dbReference>
<evidence type="ECO:0000313" key="3">
    <source>
        <dbReference type="Proteomes" id="UP000464178"/>
    </source>
</evidence>
<dbReference type="PANTHER" id="PTHR19879:SF9">
    <property type="entry name" value="TRANSCRIPTION INITIATION FACTOR TFIID SUBUNIT 5"/>
    <property type="match status" value="1"/>
</dbReference>
<accession>A0A6P2CP14</accession>
<evidence type="ECO:0000256" key="1">
    <source>
        <dbReference type="PROSITE-ProRule" id="PRU00221"/>
    </source>
</evidence>
<proteinExistence type="predicted"/>
<sequence>MKVRTRWIFLLIAIALVVVGTVGATAVWWHIDRNRLDPPKATLLAPEGTVNTIAFSPDGRSLAAGSGHAIVVWDRTTRQPVRTLDHPTTAAVVSVAYSPDGKRLASGCFDGHLAVWGTERGEKQLTLQQGGYGPPRADVETERNIAAVRFSPDGRNVAAAQHPPSGDTVSSEVRVWDAVNGKEKLVLNGHRGRVKSVAYSPDGMFLVSGDDKGDVKLWDSVDGSLRRNLPQRQDILALSFVPKTGMVAYGGGWSEATDVVTVCDTVTGSETRFPGLPPNSIVTFVMCLAFSPNSQTMATGEVLKDGKHPYCVRLWDVPTGRLIRVFRCPGPPKAVAFSPDGTELAVGCTEDKPTAVGEVRIWDVPPKS</sequence>
<dbReference type="Pfam" id="PF00400">
    <property type="entry name" value="WD40"/>
    <property type="match status" value="4"/>
</dbReference>
<dbReference type="PROSITE" id="PS50082">
    <property type="entry name" value="WD_REPEATS_2"/>
    <property type="match status" value="2"/>
</dbReference>
<dbReference type="SMART" id="SM00320">
    <property type="entry name" value="WD40"/>
    <property type="match status" value="5"/>
</dbReference>
<dbReference type="Gene3D" id="2.130.10.10">
    <property type="entry name" value="YVTN repeat-like/Quinoprotein amine dehydrogenase"/>
    <property type="match status" value="3"/>
</dbReference>
<dbReference type="AlphaFoldDB" id="A0A6P2CP14"/>
<evidence type="ECO:0000313" key="2">
    <source>
        <dbReference type="EMBL" id="VTR90748.1"/>
    </source>
</evidence>
<dbReference type="CDD" id="cd00200">
    <property type="entry name" value="WD40"/>
    <property type="match status" value="1"/>
</dbReference>
<keyword evidence="1" id="KW-0853">WD repeat</keyword>
<feature type="repeat" description="WD" evidence="1">
    <location>
        <begin position="187"/>
        <end position="228"/>
    </location>
</feature>
<keyword evidence="3" id="KW-1185">Reference proteome</keyword>
<dbReference type="InterPro" id="IPR015943">
    <property type="entry name" value="WD40/YVTN_repeat-like_dom_sf"/>
</dbReference>
<dbReference type="Proteomes" id="UP000464178">
    <property type="component" value="Chromosome"/>
</dbReference>
<dbReference type="EMBL" id="LR593886">
    <property type="protein sequence ID" value="VTR90748.1"/>
    <property type="molecule type" value="Genomic_DNA"/>
</dbReference>
<dbReference type="RefSeq" id="WP_162665842.1">
    <property type="nucleotide sequence ID" value="NZ_LR593886.1"/>
</dbReference>